<dbReference type="Proteomes" id="UP000228750">
    <property type="component" value="Unassembled WGS sequence"/>
</dbReference>
<dbReference type="PANTHER" id="PTHR43046">
    <property type="entry name" value="GDP-MANNOSE MANNOSYL HYDROLASE"/>
    <property type="match status" value="1"/>
</dbReference>
<evidence type="ECO:0000256" key="2">
    <source>
        <dbReference type="ARBA" id="ARBA00022801"/>
    </source>
</evidence>
<gene>
    <name evidence="5" type="ORF">COX82_03780</name>
</gene>
<dbReference type="AlphaFoldDB" id="A0A2M7V343"/>
<evidence type="ECO:0000256" key="3">
    <source>
        <dbReference type="SAM" id="Phobius"/>
    </source>
</evidence>
<keyword evidence="3" id="KW-0812">Transmembrane</keyword>
<dbReference type="PANTHER" id="PTHR43046:SF13">
    <property type="entry name" value="NUDIX HYDROLASE DOMAIN-CONTAINING PROTEIN"/>
    <property type="match status" value="1"/>
</dbReference>
<accession>A0A2M7V343</accession>
<organism evidence="5 6">
    <name type="scientific">Candidatus Magasanikbacteria bacterium CG_4_10_14_0_2_um_filter_41_10</name>
    <dbReference type="NCBI Taxonomy" id="1974638"/>
    <lineage>
        <taxon>Bacteria</taxon>
        <taxon>Candidatus Magasanikiibacteriota</taxon>
    </lineage>
</organism>
<name>A0A2M7V343_9BACT</name>
<dbReference type="InterPro" id="IPR015797">
    <property type="entry name" value="NUDIX_hydrolase-like_dom_sf"/>
</dbReference>
<dbReference type="PROSITE" id="PS51462">
    <property type="entry name" value="NUDIX"/>
    <property type="match status" value="1"/>
</dbReference>
<protein>
    <recommendedName>
        <fullName evidence="4">Nudix hydrolase domain-containing protein</fullName>
    </recommendedName>
</protein>
<evidence type="ECO:0000256" key="1">
    <source>
        <dbReference type="ARBA" id="ARBA00001946"/>
    </source>
</evidence>
<dbReference type="GO" id="GO:0016787">
    <property type="term" value="F:hydrolase activity"/>
    <property type="evidence" value="ECO:0007669"/>
    <property type="project" value="UniProtKB-KW"/>
</dbReference>
<evidence type="ECO:0000259" key="4">
    <source>
        <dbReference type="PROSITE" id="PS51462"/>
    </source>
</evidence>
<feature type="transmembrane region" description="Helical" evidence="3">
    <location>
        <begin position="23"/>
        <end position="44"/>
    </location>
</feature>
<dbReference type="Gene3D" id="3.90.79.10">
    <property type="entry name" value="Nucleoside Triphosphate Pyrophosphohydrolase"/>
    <property type="match status" value="1"/>
</dbReference>
<sequence>MGSNTKIYREDPAHQFPSPLLDAVVYALASAAMIVVTVDVMIINRARRSVFLSKLSAPPQKGWYWYMGGRRFPGEDARSAMHRKFHQETGLDVDPHRFEFVTIAEHTFVDREEEPQDVGRHSMAHTYVIELTADEIETVRRGLDPTEFVEGFLEEIPIDDVDDEIDPLGIIRDIIDIAFRETWWKKTMRVIHTFLLRSLGTTKEP</sequence>
<dbReference type="SUPFAM" id="SSF55811">
    <property type="entry name" value="Nudix"/>
    <property type="match status" value="1"/>
</dbReference>
<reference evidence="6" key="1">
    <citation type="submission" date="2017-09" db="EMBL/GenBank/DDBJ databases">
        <title>Depth-based differentiation of microbial function through sediment-hosted aquifers and enrichment of novel symbionts in the deep terrestrial subsurface.</title>
        <authorList>
            <person name="Probst A.J."/>
            <person name="Ladd B."/>
            <person name="Jarett J.K."/>
            <person name="Geller-Mcgrath D.E."/>
            <person name="Sieber C.M.K."/>
            <person name="Emerson J.B."/>
            <person name="Anantharaman K."/>
            <person name="Thomas B.C."/>
            <person name="Malmstrom R."/>
            <person name="Stieglmeier M."/>
            <person name="Klingl A."/>
            <person name="Woyke T."/>
            <person name="Ryan C.M."/>
            <person name="Banfield J.F."/>
        </authorList>
    </citation>
    <scope>NUCLEOTIDE SEQUENCE [LARGE SCALE GENOMIC DNA]</scope>
</reference>
<keyword evidence="3" id="KW-0472">Membrane</keyword>
<comment type="caution">
    <text evidence="5">The sequence shown here is derived from an EMBL/GenBank/DDBJ whole genome shotgun (WGS) entry which is preliminary data.</text>
</comment>
<dbReference type="InterPro" id="IPR000086">
    <property type="entry name" value="NUDIX_hydrolase_dom"/>
</dbReference>
<feature type="domain" description="Nudix hydrolase" evidence="4">
    <location>
        <begin position="33"/>
        <end position="178"/>
    </location>
</feature>
<comment type="cofactor">
    <cofactor evidence="1">
        <name>Mg(2+)</name>
        <dbReference type="ChEBI" id="CHEBI:18420"/>
    </cofactor>
</comment>
<keyword evidence="2" id="KW-0378">Hydrolase</keyword>
<proteinExistence type="predicted"/>
<dbReference type="Pfam" id="PF00293">
    <property type="entry name" value="NUDIX"/>
    <property type="match status" value="1"/>
</dbReference>
<dbReference type="EMBL" id="PFPJ01000065">
    <property type="protein sequence ID" value="PIZ92893.1"/>
    <property type="molecule type" value="Genomic_DNA"/>
</dbReference>
<evidence type="ECO:0000313" key="5">
    <source>
        <dbReference type="EMBL" id="PIZ92893.1"/>
    </source>
</evidence>
<keyword evidence="3" id="KW-1133">Transmembrane helix</keyword>
<evidence type="ECO:0000313" key="6">
    <source>
        <dbReference type="Proteomes" id="UP000228750"/>
    </source>
</evidence>